<comment type="caution">
    <text evidence="7">The sequence shown here is derived from an EMBL/GenBank/DDBJ whole genome shotgun (WGS) entry which is preliminary data.</text>
</comment>
<dbReference type="PRINTS" id="PR00038">
    <property type="entry name" value="HTHLUXR"/>
</dbReference>
<dbReference type="PANTHER" id="PTHR44688">
    <property type="entry name" value="DNA-BINDING TRANSCRIPTIONAL ACTIVATOR DEVR_DOSR"/>
    <property type="match status" value="1"/>
</dbReference>
<evidence type="ECO:0000313" key="8">
    <source>
        <dbReference type="Proteomes" id="UP001515683"/>
    </source>
</evidence>
<dbReference type="Proteomes" id="UP001515683">
    <property type="component" value="Unassembled WGS sequence"/>
</dbReference>
<proteinExistence type="predicted"/>
<dbReference type="InterPro" id="IPR001789">
    <property type="entry name" value="Sig_transdc_resp-reg_receiver"/>
</dbReference>
<feature type="domain" description="Response regulatory" evidence="6">
    <location>
        <begin position="4"/>
        <end position="120"/>
    </location>
</feature>
<dbReference type="SMART" id="SM00448">
    <property type="entry name" value="REC"/>
    <property type="match status" value="1"/>
</dbReference>
<evidence type="ECO:0000256" key="3">
    <source>
        <dbReference type="ARBA" id="ARBA00023163"/>
    </source>
</evidence>
<protein>
    <submittedName>
        <fullName evidence="7">Response regulator transcription factor</fullName>
    </submittedName>
</protein>
<reference evidence="7 8" key="1">
    <citation type="journal article" date="2019" name="bioRxiv">
        <title>Bacteria contribute to plant secondary compound degradation in a generalist herbivore system.</title>
        <authorList>
            <person name="Francoeur C.B."/>
            <person name="Khadempour L."/>
            <person name="Moreira-Soto R.D."/>
            <person name="Gotting K."/>
            <person name="Book A.J."/>
            <person name="Pinto-Tomas A.A."/>
            <person name="Keefover-Ring K."/>
            <person name="Currie C.R."/>
        </authorList>
    </citation>
    <scope>NUCLEOTIDE SEQUENCE [LARGE SCALE GENOMIC DNA]</scope>
    <source>
        <strain evidence="7">Acro-835</strain>
    </source>
</reference>
<sequence length="210" mass="23714">MGPKIWLIDDDVAIRDSLSLLLSTVGWQTQTFSCAQHFQRQVGNLNDLAGCILLDIRMPGKTGLTWLHEWIQQGLTLPVIIMTGHGNIDLCRRAFKDGAFEFLTKPIDADLLFEVVGAAIEQQKKQQEAQQRVQPLQQKLSLLTRREKQILAQMMTGYSSKEIAQRFSLSPRTVEAHRANIFIKLDVKSLPKLLQIYGGIAKEKYVKTPG</sequence>
<dbReference type="PANTHER" id="PTHR44688:SF16">
    <property type="entry name" value="DNA-BINDING TRANSCRIPTIONAL ACTIVATOR DEVR_DOSR"/>
    <property type="match status" value="1"/>
</dbReference>
<keyword evidence="3" id="KW-0804">Transcription</keyword>
<dbReference type="InterPro" id="IPR011006">
    <property type="entry name" value="CheY-like_superfamily"/>
</dbReference>
<evidence type="ECO:0000313" key="7">
    <source>
        <dbReference type="EMBL" id="NIF24421.1"/>
    </source>
</evidence>
<gene>
    <name evidence="7" type="ORF">F3J40_22880</name>
</gene>
<evidence type="ECO:0000259" key="6">
    <source>
        <dbReference type="PROSITE" id="PS50110"/>
    </source>
</evidence>
<dbReference type="SMART" id="SM00421">
    <property type="entry name" value="HTH_LUXR"/>
    <property type="match status" value="1"/>
</dbReference>
<dbReference type="RefSeq" id="WP_167018439.1">
    <property type="nucleotide sequence ID" value="NZ_VWXF01000015.1"/>
</dbReference>
<dbReference type="PROSITE" id="PS50110">
    <property type="entry name" value="RESPONSE_REGULATORY"/>
    <property type="match status" value="1"/>
</dbReference>
<dbReference type="EMBL" id="VWXF01000015">
    <property type="protein sequence ID" value="NIF24421.1"/>
    <property type="molecule type" value="Genomic_DNA"/>
</dbReference>
<dbReference type="CDD" id="cd06170">
    <property type="entry name" value="LuxR_C_like"/>
    <property type="match status" value="1"/>
</dbReference>
<dbReference type="SUPFAM" id="SSF52172">
    <property type="entry name" value="CheY-like"/>
    <property type="match status" value="1"/>
</dbReference>
<evidence type="ECO:0000256" key="1">
    <source>
        <dbReference type="ARBA" id="ARBA00023015"/>
    </source>
</evidence>
<feature type="modified residue" description="4-aspartylphosphate" evidence="4">
    <location>
        <position position="55"/>
    </location>
</feature>
<evidence type="ECO:0000256" key="4">
    <source>
        <dbReference type="PROSITE-ProRule" id="PRU00169"/>
    </source>
</evidence>
<dbReference type="InterPro" id="IPR036388">
    <property type="entry name" value="WH-like_DNA-bd_sf"/>
</dbReference>
<evidence type="ECO:0000259" key="5">
    <source>
        <dbReference type="PROSITE" id="PS50043"/>
    </source>
</evidence>
<dbReference type="Gene3D" id="1.10.10.10">
    <property type="entry name" value="Winged helix-like DNA-binding domain superfamily/Winged helix DNA-binding domain"/>
    <property type="match status" value="1"/>
</dbReference>
<organism evidence="7 8">
    <name type="scientific">Candidatus Pantoea multigeneris</name>
    <dbReference type="NCBI Taxonomy" id="2608357"/>
    <lineage>
        <taxon>Bacteria</taxon>
        <taxon>Pseudomonadati</taxon>
        <taxon>Pseudomonadota</taxon>
        <taxon>Gammaproteobacteria</taxon>
        <taxon>Enterobacterales</taxon>
        <taxon>Erwiniaceae</taxon>
        <taxon>Pantoea</taxon>
    </lineage>
</organism>
<keyword evidence="2" id="KW-0238">DNA-binding</keyword>
<accession>A0ABX0RGJ0</accession>
<dbReference type="Pfam" id="PF00072">
    <property type="entry name" value="Response_reg"/>
    <property type="match status" value="1"/>
</dbReference>
<keyword evidence="1" id="KW-0805">Transcription regulation</keyword>
<keyword evidence="8" id="KW-1185">Reference proteome</keyword>
<dbReference type="InterPro" id="IPR016032">
    <property type="entry name" value="Sig_transdc_resp-reg_C-effctor"/>
</dbReference>
<dbReference type="PROSITE" id="PS50043">
    <property type="entry name" value="HTH_LUXR_2"/>
    <property type="match status" value="1"/>
</dbReference>
<keyword evidence="4" id="KW-0597">Phosphoprotein</keyword>
<dbReference type="InterPro" id="IPR000792">
    <property type="entry name" value="Tscrpt_reg_LuxR_C"/>
</dbReference>
<evidence type="ECO:0000256" key="2">
    <source>
        <dbReference type="ARBA" id="ARBA00023125"/>
    </source>
</evidence>
<dbReference type="Pfam" id="PF00196">
    <property type="entry name" value="GerE"/>
    <property type="match status" value="1"/>
</dbReference>
<feature type="domain" description="HTH luxR-type" evidence="5">
    <location>
        <begin position="136"/>
        <end position="201"/>
    </location>
</feature>
<dbReference type="Gene3D" id="3.40.50.2300">
    <property type="match status" value="1"/>
</dbReference>
<dbReference type="PROSITE" id="PS00622">
    <property type="entry name" value="HTH_LUXR_1"/>
    <property type="match status" value="1"/>
</dbReference>
<name>A0ABX0RGJ0_9GAMM</name>
<dbReference type="SUPFAM" id="SSF46894">
    <property type="entry name" value="C-terminal effector domain of the bipartite response regulators"/>
    <property type="match status" value="1"/>
</dbReference>